<dbReference type="Gene3D" id="3.40.50.150">
    <property type="entry name" value="Vaccinia Virus protein VP39"/>
    <property type="match status" value="1"/>
</dbReference>
<dbReference type="PANTHER" id="PTHR13600">
    <property type="entry name" value="LEUCINE CARBOXYL METHYLTRANSFERASE"/>
    <property type="match status" value="1"/>
</dbReference>
<comment type="catalytic activity">
    <reaction evidence="1 8">
        <text>[phosphatase 2A protein]-C-terminal L-leucine + S-adenosyl-L-methionine = [phosphatase 2A protein]-C-terminal L-leucine methyl ester + S-adenosyl-L-homocysteine</text>
        <dbReference type="Rhea" id="RHEA:48544"/>
        <dbReference type="Rhea" id="RHEA-COMP:12134"/>
        <dbReference type="Rhea" id="RHEA-COMP:12135"/>
        <dbReference type="ChEBI" id="CHEBI:57856"/>
        <dbReference type="ChEBI" id="CHEBI:59789"/>
        <dbReference type="ChEBI" id="CHEBI:90516"/>
        <dbReference type="ChEBI" id="CHEBI:90517"/>
        <dbReference type="EC" id="2.1.1.233"/>
    </reaction>
</comment>
<gene>
    <name evidence="10" type="ORF">HK103_000724</name>
</gene>
<dbReference type="InterPro" id="IPR007213">
    <property type="entry name" value="Ppm1/Ppm2/Tcmp"/>
</dbReference>
<organism evidence="10 11">
    <name type="scientific">Boothiomyces macroporosus</name>
    <dbReference type="NCBI Taxonomy" id="261099"/>
    <lineage>
        <taxon>Eukaryota</taxon>
        <taxon>Fungi</taxon>
        <taxon>Fungi incertae sedis</taxon>
        <taxon>Chytridiomycota</taxon>
        <taxon>Chytridiomycota incertae sedis</taxon>
        <taxon>Chytridiomycetes</taxon>
        <taxon>Rhizophydiales</taxon>
        <taxon>Terramycetaceae</taxon>
        <taxon>Boothiomyces</taxon>
    </lineage>
</organism>
<keyword evidence="11" id="KW-1185">Reference proteome</keyword>
<protein>
    <recommendedName>
        <fullName evidence="4 8">Leucine carboxyl methyltransferase 1</fullName>
        <ecNumber evidence="3 8">2.1.1.233</ecNumber>
    </recommendedName>
</protein>
<dbReference type="PIRSF" id="PIRSF016305">
    <property type="entry name" value="LCM_mtfrase"/>
    <property type="match status" value="1"/>
</dbReference>
<dbReference type="PANTHER" id="PTHR13600:SF21">
    <property type="entry name" value="LEUCINE CARBOXYL METHYLTRANSFERASE 1"/>
    <property type="match status" value="1"/>
</dbReference>
<evidence type="ECO:0000256" key="1">
    <source>
        <dbReference type="ARBA" id="ARBA00000724"/>
    </source>
</evidence>
<sequence length="273" mass="30928">MQDPDETIRGTNDDALQSKLSAINAGYIDDKYASVFLKRGEKRAPIINRGTFTRTYSIDHLISKFIEKHERSQILSIGAGSDSRYFCLKDRNQQPTRYIEIDFPQITGKKAMTVCKNKQTKALLGEVSIENGGLDLYSEDYCLIAGDLREFKSKILLQLLSKGVDTSVPTLVLSECVMIYLDPTVSDMLIQTIAESFKESYFISFEQILPNDAFGGQMLHNLKLRGIELLGISAYPTIDSQIQRFIDHGFKSCIAHDMNTLYERYVPIAEKQR</sequence>
<keyword evidence="5 8" id="KW-0489">Methyltransferase</keyword>
<feature type="binding site" evidence="9">
    <location>
        <position position="54"/>
    </location>
    <ligand>
        <name>S-adenosyl-L-methionine</name>
        <dbReference type="ChEBI" id="CHEBI:59789"/>
    </ligand>
</feature>
<feature type="binding site" evidence="9">
    <location>
        <position position="175"/>
    </location>
    <ligand>
        <name>S-adenosyl-L-methionine</name>
        <dbReference type="ChEBI" id="CHEBI:59789"/>
    </ligand>
</feature>
<proteinExistence type="inferred from homology"/>
<dbReference type="GO" id="GO:0018423">
    <property type="term" value="F:protein C-terminal leucine carboxyl O-methyltransferase activity"/>
    <property type="evidence" value="ECO:0007669"/>
    <property type="project" value="UniProtKB-EC"/>
</dbReference>
<comment type="caution">
    <text evidence="10">The sequence shown here is derived from an EMBL/GenBank/DDBJ whole genome shotgun (WGS) entry which is preliminary data.</text>
</comment>
<dbReference type="EC" id="2.1.1.233" evidence="3 8"/>
<name>A0AAD5Y5R2_9FUNG</name>
<evidence type="ECO:0000313" key="10">
    <source>
        <dbReference type="EMBL" id="KAJ3253345.1"/>
    </source>
</evidence>
<evidence type="ECO:0000313" key="11">
    <source>
        <dbReference type="Proteomes" id="UP001210925"/>
    </source>
</evidence>
<dbReference type="AlphaFoldDB" id="A0AAD5Y5R2"/>
<comment type="similarity">
    <text evidence="2 8">Belongs to the methyltransferase superfamily. LCMT family.</text>
</comment>
<evidence type="ECO:0000256" key="7">
    <source>
        <dbReference type="ARBA" id="ARBA00022691"/>
    </source>
</evidence>
<keyword evidence="6 8" id="KW-0808">Transferase</keyword>
<dbReference type="EMBL" id="JADGKB010000112">
    <property type="protein sequence ID" value="KAJ3253345.1"/>
    <property type="molecule type" value="Genomic_DNA"/>
</dbReference>
<dbReference type="GO" id="GO:0032259">
    <property type="term" value="P:methylation"/>
    <property type="evidence" value="ECO:0007669"/>
    <property type="project" value="UniProtKB-KW"/>
</dbReference>
<evidence type="ECO:0000256" key="3">
    <source>
        <dbReference type="ARBA" id="ARBA00012834"/>
    </source>
</evidence>
<feature type="binding site" evidence="9">
    <location>
        <position position="78"/>
    </location>
    <ligand>
        <name>S-adenosyl-L-methionine</name>
        <dbReference type="ChEBI" id="CHEBI:59789"/>
    </ligand>
</feature>
<dbReference type="Pfam" id="PF04072">
    <property type="entry name" value="LCM"/>
    <property type="match status" value="1"/>
</dbReference>
<evidence type="ECO:0000256" key="6">
    <source>
        <dbReference type="ARBA" id="ARBA00022679"/>
    </source>
</evidence>
<dbReference type="SUPFAM" id="SSF53335">
    <property type="entry name" value="S-adenosyl-L-methionine-dependent methyltransferases"/>
    <property type="match status" value="1"/>
</dbReference>
<reference evidence="10" key="1">
    <citation type="submission" date="2020-05" db="EMBL/GenBank/DDBJ databases">
        <title>Phylogenomic resolution of chytrid fungi.</title>
        <authorList>
            <person name="Stajich J.E."/>
            <person name="Amses K."/>
            <person name="Simmons R."/>
            <person name="Seto K."/>
            <person name="Myers J."/>
            <person name="Bonds A."/>
            <person name="Quandt C.A."/>
            <person name="Barry K."/>
            <person name="Liu P."/>
            <person name="Grigoriev I."/>
            <person name="Longcore J.E."/>
            <person name="James T.Y."/>
        </authorList>
    </citation>
    <scope>NUCLEOTIDE SEQUENCE</scope>
    <source>
        <strain evidence="10">PLAUS21</strain>
    </source>
</reference>
<feature type="binding site" evidence="9">
    <location>
        <begin position="147"/>
        <end position="148"/>
    </location>
    <ligand>
        <name>S-adenosyl-L-methionine</name>
        <dbReference type="ChEBI" id="CHEBI:59789"/>
    </ligand>
</feature>
<evidence type="ECO:0000256" key="8">
    <source>
        <dbReference type="PIRNR" id="PIRNR016305"/>
    </source>
</evidence>
<dbReference type="InterPro" id="IPR029063">
    <property type="entry name" value="SAM-dependent_MTases_sf"/>
</dbReference>
<evidence type="ECO:0000256" key="2">
    <source>
        <dbReference type="ARBA" id="ARBA00010703"/>
    </source>
</evidence>
<evidence type="ECO:0000256" key="9">
    <source>
        <dbReference type="PIRSR" id="PIRSR016305-1"/>
    </source>
</evidence>
<evidence type="ECO:0000256" key="4">
    <source>
        <dbReference type="ARBA" id="ARBA00017497"/>
    </source>
</evidence>
<dbReference type="Proteomes" id="UP001210925">
    <property type="component" value="Unassembled WGS sequence"/>
</dbReference>
<dbReference type="InterPro" id="IPR016651">
    <property type="entry name" value="LCMT1"/>
</dbReference>
<comment type="function">
    <text evidence="8">Methylates the carboxyl group of the C-terminal leucine residue of protein phosphatase 2A catalytic subunits to form alpha-leucine ester residues.</text>
</comment>
<evidence type="ECO:0000256" key="5">
    <source>
        <dbReference type="ARBA" id="ARBA00022603"/>
    </source>
</evidence>
<accession>A0AAD5Y5R2</accession>
<keyword evidence="7 8" id="KW-0949">S-adenosyl-L-methionine</keyword>